<dbReference type="PANTHER" id="PTHR35803">
    <property type="entry name" value="GLUCAN 1,4-ALPHA-GLUCOSIDASE SUSB-RELATED"/>
    <property type="match status" value="1"/>
</dbReference>
<sequence length="319" mass="34662">TDWIRPGKSLVPSSDTVLLQTIDLAAKYGFEYVTADAAAGNLDCAIARADSAGVGIILHLHRKADYEGRNPERIFRKYASMGIKGVKLDFRGAADFLSSQKLEAICSAAADAGLVLDLQGVVSPGLNRKYPNVLNCGNLPDVPDGNASKSHAARRQLGGDNLAAMWAEAARHWDCGTESRRLAEFVILDSPLAEFRCGTDSDRDSLYMDFVSSIPTAFDRTLPLEVVPGKIVVNSRKKGKLRYVAGMNSDEAAEYVLYMDKIIAPGENYKVTMFSDTEGTGEKGGYVVREFKVNAFDKIKIRMAPGGGFVMRLVPVGRQ</sequence>
<dbReference type="AlphaFoldDB" id="A0A9D9IZD6"/>
<dbReference type="GO" id="GO:0016787">
    <property type="term" value="F:hydrolase activity"/>
    <property type="evidence" value="ECO:0007669"/>
    <property type="project" value="UniProtKB-KW"/>
</dbReference>
<keyword evidence="3" id="KW-0378">Hydrolase</keyword>
<proteinExistence type="predicted"/>
<dbReference type="Pfam" id="PF14509">
    <property type="entry name" value="GH97_C"/>
    <property type="match status" value="1"/>
</dbReference>
<name>A0A9D9IZD6_9BACT</name>
<evidence type="ECO:0000259" key="2">
    <source>
        <dbReference type="Pfam" id="PF14509"/>
    </source>
</evidence>
<dbReference type="Pfam" id="PF10566">
    <property type="entry name" value="Glyco_hydro_97"/>
    <property type="match status" value="1"/>
</dbReference>
<evidence type="ECO:0000259" key="1">
    <source>
        <dbReference type="Pfam" id="PF10566"/>
    </source>
</evidence>
<protein>
    <submittedName>
        <fullName evidence="3">Glycoside hydrolase family 97 C-terminal domain-containing protein</fullName>
    </submittedName>
</protein>
<organism evidence="3 4">
    <name type="scientific">Candidatus Merdivivens faecigallinarum</name>
    <dbReference type="NCBI Taxonomy" id="2840871"/>
    <lineage>
        <taxon>Bacteria</taxon>
        <taxon>Pseudomonadati</taxon>
        <taxon>Bacteroidota</taxon>
        <taxon>Bacteroidia</taxon>
        <taxon>Bacteroidales</taxon>
        <taxon>Muribaculaceae</taxon>
        <taxon>Muribaculaceae incertae sedis</taxon>
        <taxon>Candidatus Merdivivens</taxon>
    </lineage>
</organism>
<dbReference type="InterPro" id="IPR029483">
    <property type="entry name" value="GH97_C"/>
</dbReference>
<gene>
    <name evidence="3" type="ORF">IAC87_02770</name>
</gene>
<comment type="caution">
    <text evidence="3">The sequence shown here is derived from an EMBL/GenBank/DDBJ whole genome shotgun (WGS) entry which is preliminary data.</text>
</comment>
<dbReference type="PANTHER" id="PTHR35803:SF2">
    <property type="entry name" value="RETAINING ALPHA-GALACTOSIDASE"/>
    <property type="match status" value="1"/>
</dbReference>
<dbReference type="EMBL" id="JADILY010000058">
    <property type="protein sequence ID" value="MBO8481452.1"/>
    <property type="molecule type" value="Genomic_DNA"/>
</dbReference>
<evidence type="ECO:0000313" key="3">
    <source>
        <dbReference type="EMBL" id="MBO8481452.1"/>
    </source>
</evidence>
<dbReference type="InterPro" id="IPR013785">
    <property type="entry name" value="Aldolase_TIM"/>
</dbReference>
<dbReference type="InterPro" id="IPR019563">
    <property type="entry name" value="GH97_catalytic"/>
</dbReference>
<dbReference type="Gene3D" id="3.20.20.70">
    <property type="entry name" value="Aldolase class I"/>
    <property type="match status" value="2"/>
</dbReference>
<feature type="domain" description="Glycosyl-hydrolase 97 C-terminal oligomerisation" evidence="2">
    <location>
        <begin position="218"/>
        <end position="313"/>
    </location>
</feature>
<feature type="non-terminal residue" evidence="3">
    <location>
        <position position="1"/>
    </location>
</feature>
<accession>A0A9D9IZD6</accession>
<dbReference type="InterPro" id="IPR052720">
    <property type="entry name" value="Glycosyl_hydrolase_97"/>
</dbReference>
<reference evidence="3" key="1">
    <citation type="submission" date="2020-10" db="EMBL/GenBank/DDBJ databases">
        <authorList>
            <person name="Gilroy R."/>
        </authorList>
    </citation>
    <scope>NUCLEOTIDE SEQUENCE</scope>
    <source>
        <strain evidence="3">B3-2255</strain>
    </source>
</reference>
<feature type="domain" description="Glycosyl-hydrolase 97 catalytic" evidence="1">
    <location>
        <begin position="34"/>
        <end position="135"/>
    </location>
</feature>
<reference evidence="3" key="2">
    <citation type="journal article" date="2021" name="PeerJ">
        <title>Extensive microbial diversity within the chicken gut microbiome revealed by metagenomics and culture.</title>
        <authorList>
            <person name="Gilroy R."/>
            <person name="Ravi A."/>
            <person name="Getino M."/>
            <person name="Pursley I."/>
            <person name="Horton D.L."/>
            <person name="Alikhan N.F."/>
            <person name="Baker D."/>
            <person name="Gharbi K."/>
            <person name="Hall N."/>
            <person name="Watson M."/>
            <person name="Adriaenssens E.M."/>
            <person name="Foster-Nyarko E."/>
            <person name="Jarju S."/>
            <person name="Secka A."/>
            <person name="Antonio M."/>
            <person name="Oren A."/>
            <person name="Chaudhuri R.R."/>
            <person name="La Ragione R."/>
            <person name="Hildebrand F."/>
            <person name="Pallen M.J."/>
        </authorList>
    </citation>
    <scope>NUCLEOTIDE SEQUENCE</scope>
    <source>
        <strain evidence="3">B3-2255</strain>
    </source>
</reference>
<dbReference type="Proteomes" id="UP000823772">
    <property type="component" value="Unassembled WGS sequence"/>
</dbReference>
<evidence type="ECO:0000313" key="4">
    <source>
        <dbReference type="Proteomes" id="UP000823772"/>
    </source>
</evidence>